<proteinExistence type="predicted"/>
<evidence type="ECO:0000313" key="3">
    <source>
        <dbReference type="EMBL" id="AKQ03928.1"/>
    </source>
</evidence>
<evidence type="ECO:0000259" key="2">
    <source>
        <dbReference type="Pfam" id="PF13240"/>
    </source>
</evidence>
<organism evidence="3">
    <name type="scientific">uncultured euryarchaeote Rifle_16ft_4_minimus_39</name>
    <dbReference type="NCBI Taxonomy" id="1665197"/>
    <lineage>
        <taxon>Archaea</taxon>
        <taxon>Methanobacteriati</taxon>
        <taxon>Methanobacteriota</taxon>
        <taxon>environmental samples</taxon>
    </lineage>
</organism>
<name>A0A0H4T7U4_9EURY</name>
<keyword evidence="1" id="KW-1133">Transmembrane helix</keyword>
<sequence>MTYCSQCGTNNPPNVRFCNNCAAPMDVARGPVSPQMPSPAPAAYPAPRREEGCFGQSRVPGSRREEECFGQSRVPGFVIFAVILILIGVFSLLQWMLVDVFRVSMPGNSVWPMFAIALGILIIILWAVARRPGRRM</sequence>
<feature type="transmembrane region" description="Helical" evidence="1">
    <location>
        <begin position="109"/>
        <end position="129"/>
    </location>
</feature>
<evidence type="ECO:0000256" key="1">
    <source>
        <dbReference type="SAM" id="Phobius"/>
    </source>
</evidence>
<reference evidence="3" key="1">
    <citation type="journal article" date="2015" name="ISME J.">
        <title>Aquifer environment selects for microbial species cohorts in sediment and groundwater.</title>
        <authorList>
            <person name="Hug L.A."/>
            <person name="Thomas B.C."/>
            <person name="Brown C.T."/>
            <person name="Frischkorn K.R."/>
            <person name="Williams K.H."/>
            <person name="Tringe S.G."/>
            <person name="Banfield J.F."/>
        </authorList>
    </citation>
    <scope>NUCLEOTIDE SEQUENCE</scope>
</reference>
<keyword evidence="1" id="KW-0812">Transmembrane</keyword>
<keyword evidence="1" id="KW-0472">Membrane</keyword>
<dbReference type="EMBL" id="KT007025">
    <property type="protein sequence ID" value="AKQ03928.1"/>
    <property type="molecule type" value="Genomic_DNA"/>
</dbReference>
<feature type="domain" description="Zinc-ribbon" evidence="2">
    <location>
        <begin position="3"/>
        <end position="24"/>
    </location>
</feature>
<dbReference type="InterPro" id="IPR026870">
    <property type="entry name" value="Zinc_ribbon_dom"/>
</dbReference>
<accession>A0A0H4T7U4</accession>
<protein>
    <recommendedName>
        <fullName evidence="2">Zinc-ribbon domain-containing protein</fullName>
    </recommendedName>
</protein>
<dbReference type="AlphaFoldDB" id="A0A0H4T7U4"/>
<feature type="transmembrane region" description="Helical" evidence="1">
    <location>
        <begin position="74"/>
        <end position="97"/>
    </location>
</feature>
<dbReference type="Pfam" id="PF13240">
    <property type="entry name" value="Zn_Ribbon_1"/>
    <property type="match status" value="1"/>
</dbReference>